<evidence type="ECO:0000313" key="1">
    <source>
        <dbReference type="EMBL" id="KAI4323915.1"/>
    </source>
</evidence>
<name>A0ACB9MNF0_BAUVA</name>
<keyword evidence="2" id="KW-1185">Reference proteome</keyword>
<dbReference type="Proteomes" id="UP000828941">
    <property type="component" value="Chromosome 9"/>
</dbReference>
<proteinExistence type="predicted"/>
<sequence length="130" mass="14526">MVVTCYGLESHFIWLCGHLGRDEGGYSRRCKIETGFCMFGSDEDVGTQIPTQAQSIVEGSGSLLVSEFKPVPDIDYLQELLAIQKQGPRAIGFFGTRNMAFMHPELIEILSYAMVITVRCLDFTLVQIKI</sequence>
<accession>A0ACB9MNF0</accession>
<dbReference type="EMBL" id="CM039434">
    <property type="protein sequence ID" value="KAI4323915.1"/>
    <property type="molecule type" value="Genomic_DNA"/>
</dbReference>
<comment type="caution">
    <text evidence="1">The sequence shown here is derived from an EMBL/GenBank/DDBJ whole genome shotgun (WGS) entry which is preliminary data.</text>
</comment>
<gene>
    <name evidence="1" type="ORF">L6164_023488</name>
</gene>
<evidence type="ECO:0000313" key="2">
    <source>
        <dbReference type="Proteomes" id="UP000828941"/>
    </source>
</evidence>
<organism evidence="1 2">
    <name type="scientific">Bauhinia variegata</name>
    <name type="common">Purple orchid tree</name>
    <name type="synonym">Phanera variegata</name>
    <dbReference type="NCBI Taxonomy" id="167791"/>
    <lineage>
        <taxon>Eukaryota</taxon>
        <taxon>Viridiplantae</taxon>
        <taxon>Streptophyta</taxon>
        <taxon>Embryophyta</taxon>
        <taxon>Tracheophyta</taxon>
        <taxon>Spermatophyta</taxon>
        <taxon>Magnoliopsida</taxon>
        <taxon>eudicotyledons</taxon>
        <taxon>Gunneridae</taxon>
        <taxon>Pentapetalae</taxon>
        <taxon>rosids</taxon>
        <taxon>fabids</taxon>
        <taxon>Fabales</taxon>
        <taxon>Fabaceae</taxon>
        <taxon>Cercidoideae</taxon>
        <taxon>Cercideae</taxon>
        <taxon>Bauhiniinae</taxon>
        <taxon>Bauhinia</taxon>
    </lineage>
</organism>
<reference evidence="1 2" key="1">
    <citation type="journal article" date="2022" name="DNA Res.">
        <title>Chromosomal-level genome assembly of the orchid tree Bauhinia variegata (Leguminosae; Cercidoideae) supports the allotetraploid origin hypothesis of Bauhinia.</title>
        <authorList>
            <person name="Zhong Y."/>
            <person name="Chen Y."/>
            <person name="Zheng D."/>
            <person name="Pang J."/>
            <person name="Liu Y."/>
            <person name="Luo S."/>
            <person name="Meng S."/>
            <person name="Qian L."/>
            <person name="Wei D."/>
            <person name="Dai S."/>
            <person name="Zhou R."/>
        </authorList>
    </citation>
    <scope>NUCLEOTIDE SEQUENCE [LARGE SCALE GENOMIC DNA]</scope>
    <source>
        <strain evidence="1">BV-YZ2020</strain>
    </source>
</reference>
<protein>
    <submittedName>
        <fullName evidence="1">Uncharacterized protein</fullName>
    </submittedName>
</protein>